<proteinExistence type="predicted"/>
<reference evidence="9 10" key="1">
    <citation type="submission" date="2024-04" db="EMBL/GenBank/DDBJ databases">
        <authorList>
            <consortium name="Genoscope - CEA"/>
            <person name="William W."/>
        </authorList>
    </citation>
    <scope>NUCLEOTIDE SEQUENCE [LARGE SCALE GENOMIC DNA]</scope>
</reference>
<keyword evidence="1" id="KW-0479">Metal-binding</keyword>
<evidence type="ECO:0000256" key="2">
    <source>
        <dbReference type="ARBA" id="ARBA00022771"/>
    </source>
</evidence>
<dbReference type="InterPro" id="IPR041641">
    <property type="entry name" value="CALCOCO1/2_Zn_UBZ1"/>
</dbReference>
<keyword evidence="3" id="KW-0862">Zinc</keyword>
<evidence type="ECO:0000256" key="3">
    <source>
        <dbReference type="ARBA" id="ARBA00022833"/>
    </source>
</evidence>
<evidence type="ECO:0000313" key="9">
    <source>
        <dbReference type="EMBL" id="CAL1547637.1"/>
    </source>
</evidence>
<dbReference type="Proteomes" id="UP001497497">
    <property type="component" value="Unassembled WGS sequence"/>
</dbReference>
<evidence type="ECO:0000256" key="1">
    <source>
        <dbReference type="ARBA" id="ARBA00022723"/>
    </source>
</evidence>
<feature type="coiled-coil region" evidence="6">
    <location>
        <begin position="153"/>
        <end position="232"/>
    </location>
</feature>
<accession>A0AAV2IKJ6</accession>
<feature type="compositionally biased region" description="Polar residues" evidence="7">
    <location>
        <begin position="438"/>
        <end position="456"/>
    </location>
</feature>
<evidence type="ECO:0000313" key="10">
    <source>
        <dbReference type="Proteomes" id="UP001497497"/>
    </source>
</evidence>
<dbReference type="CDD" id="cd21965">
    <property type="entry name" value="Zn-C2H2_CALCOCO1_TAX1BP1_like"/>
    <property type="match status" value="1"/>
</dbReference>
<protein>
    <recommendedName>
        <fullName evidence="8">UBZ1-type domain-containing protein</fullName>
    </recommendedName>
</protein>
<evidence type="ECO:0000259" key="8">
    <source>
        <dbReference type="PROSITE" id="PS51905"/>
    </source>
</evidence>
<evidence type="ECO:0000256" key="7">
    <source>
        <dbReference type="SAM" id="MobiDB-lite"/>
    </source>
</evidence>
<feature type="compositionally biased region" description="Polar residues" evidence="7">
    <location>
        <begin position="300"/>
        <end position="332"/>
    </location>
</feature>
<comment type="caution">
    <text evidence="9">The sequence shown here is derived from an EMBL/GenBank/DDBJ whole genome shotgun (WGS) entry which is preliminary data.</text>
</comment>
<dbReference type="AlphaFoldDB" id="A0AAV2IKJ6"/>
<dbReference type="Pfam" id="PF18112">
    <property type="entry name" value="Zn-C2H2_12"/>
    <property type="match status" value="1"/>
</dbReference>
<dbReference type="GO" id="GO:0008270">
    <property type="term" value="F:zinc ion binding"/>
    <property type="evidence" value="ECO:0007669"/>
    <property type="project" value="UniProtKB-KW"/>
</dbReference>
<keyword evidence="4 6" id="KW-0175">Coiled coil</keyword>
<sequence>MWNNIRYEGAVLSPLTSFKTSAMEEQGGQAADVKDSYELYDSQKRNDHLFEGTMNGTGAPGSPGSIMDYKQLVNSLQKELEDRRKREAELQQFINSLKSSPGLSDSQYMQIEGSQTNDSLGENVKDAHIKYLQRQVTVLQANMYKSEQWSSRFMIATKEKDEALDELAALKHEMKALQDDNTLLQTKLEALNGSYLEAQKRHQQSIMELDNLRRTNCRAVELVEELSKYKAENCTLKESLSRLETENKSLKEYSLSGNGNSQSLGNVACSQELEYLHKVVDTLKSTVMEQRYFLLNMRSPNSLSGKNGTPPQSANATGGPSGNTSEWSNTVGRESPGIKSRQPLQSAGPGDAAVQRFLPPTQPPTLRQSTPDLTNRVESGNNVWEVRSSPTHKGSSVKQMPAASGGLLEMTGDGPEPGNMDTLKSQNAYSNGMARNLSRPTGTDSQKPPQKSSNGMQAMGDSGRLPIDTTGYVPMLSPRHYKATQSEILSRRIAEEQSNQNFLRSKSATIAHNPEKQNQGELQKQQIWPVKPDQPLARDQLSHDMVQLGASATTAPSHMPVNESKWEASKHGVDEQQENMYRSYENMKSPIIQQQKSQLDSYRQGQQLLNSGRALKVDTLIAAPTEGNNVAQPRPPAHRLRSQLMDPSRGLYINTVDQVPAESLALVDPDQPRLNSDKLCPVCNKDFSRVSMEDFQTHVFKCFDDENAPETMKPQETSRVCPMCSKSFDCNTPQVEYEKHVHSHFGEDGPGEHFEILQPSF</sequence>
<evidence type="ECO:0000256" key="6">
    <source>
        <dbReference type="SAM" id="Coils"/>
    </source>
</evidence>
<feature type="compositionally biased region" description="Polar residues" evidence="7">
    <location>
        <begin position="364"/>
        <end position="398"/>
    </location>
</feature>
<feature type="domain" description="UBZ1-type" evidence="8">
    <location>
        <begin position="718"/>
        <end position="744"/>
    </location>
</feature>
<dbReference type="PROSITE" id="PS51905">
    <property type="entry name" value="ZF_UBZ1"/>
    <property type="match status" value="1"/>
</dbReference>
<keyword evidence="2 5" id="KW-0863">Zinc-finger</keyword>
<organism evidence="9 10">
    <name type="scientific">Lymnaea stagnalis</name>
    <name type="common">Great pond snail</name>
    <name type="synonym">Helix stagnalis</name>
    <dbReference type="NCBI Taxonomy" id="6523"/>
    <lineage>
        <taxon>Eukaryota</taxon>
        <taxon>Metazoa</taxon>
        <taxon>Spiralia</taxon>
        <taxon>Lophotrochozoa</taxon>
        <taxon>Mollusca</taxon>
        <taxon>Gastropoda</taxon>
        <taxon>Heterobranchia</taxon>
        <taxon>Euthyneura</taxon>
        <taxon>Panpulmonata</taxon>
        <taxon>Hygrophila</taxon>
        <taxon>Lymnaeoidea</taxon>
        <taxon>Lymnaeidae</taxon>
        <taxon>Lymnaea</taxon>
    </lineage>
</organism>
<keyword evidence="10" id="KW-1185">Reference proteome</keyword>
<name>A0AAV2IKJ6_LYMST</name>
<feature type="region of interest" description="Disordered" evidence="7">
    <location>
        <begin position="300"/>
        <end position="468"/>
    </location>
</feature>
<dbReference type="EMBL" id="CAXITT010001029">
    <property type="protein sequence ID" value="CAL1547637.1"/>
    <property type="molecule type" value="Genomic_DNA"/>
</dbReference>
<dbReference type="Gene3D" id="6.20.250.40">
    <property type="match status" value="1"/>
</dbReference>
<gene>
    <name evidence="9" type="ORF">GSLYS_00020954001</name>
</gene>
<evidence type="ECO:0000256" key="4">
    <source>
        <dbReference type="ARBA" id="ARBA00023054"/>
    </source>
</evidence>
<evidence type="ECO:0000256" key="5">
    <source>
        <dbReference type="PROSITE-ProRule" id="PRU01253"/>
    </source>
</evidence>